<feature type="compositionally biased region" description="Polar residues" evidence="1">
    <location>
        <begin position="1016"/>
        <end position="1028"/>
    </location>
</feature>
<feature type="compositionally biased region" description="Basic and acidic residues" evidence="1">
    <location>
        <begin position="382"/>
        <end position="397"/>
    </location>
</feature>
<feature type="compositionally biased region" description="Basic residues" evidence="1">
    <location>
        <begin position="1053"/>
        <end position="1066"/>
    </location>
</feature>
<feature type="compositionally biased region" description="Basic and acidic residues" evidence="1">
    <location>
        <begin position="1370"/>
        <end position="1386"/>
    </location>
</feature>
<feature type="region of interest" description="Disordered" evidence="1">
    <location>
        <begin position="1014"/>
        <end position="1066"/>
    </location>
</feature>
<feature type="region of interest" description="Disordered" evidence="1">
    <location>
        <begin position="1469"/>
        <end position="1508"/>
    </location>
</feature>
<keyword evidence="3" id="KW-1185">Reference proteome</keyword>
<proteinExistence type="predicted"/>
<feature type="compositionally biased region" description="Basic and acidic residues" evidence="1">
    <location>
        <begin position="868"/>
        <end position="879"/>
    </location>
</feature>
<feature type="region of interest" description="Disordered" evidence="1">
    <location>
        <begin position="489"/>
        <end position="539"/>
    </location>
</feature>
<evidence type="ECO:0000313" key="2">
    <source>
        <dbReference type="EMBL" id="KAJ8710213.1"/>
    </source>
</evidence>
<feature type="compositionally biased region" description="Polar residues" evidence="1">
    <location>
        <begin position="1414"/>
        <end position="1431"/>
    </location>
</feature>
<organism evidence="2 3">
    <name type="scientific">Mythimna separata</name>
    <name type="common">Oriental armyworm</name>
    <name type="synonym">Pseudaletia separata</name>
    <dbReference type="NCBI Taxonomy" id="271217"/>
    <lineage>
        <taxon>Eukaryota</taxon>
        <taxon>Metazoa</taxon>
        <taxon>Ecdysozoa</taxon>
        <taxon>Arthropoda</taxon>
        <taxon>Hexapoda</taxon>
        <taxon>Insecta</taxon>
        <taxon>Pterygota</taxon>
        <taxon>Neoptera</taxon>
        <taxon>Endopterygota</taxon>
        <taxon>Lepidoptera</taxon>
        <taxon>Glossata</taxon>
        <taxon>Ditrysia</taxon>
        <taxon>Noctuoidea</taxon>
        <taxon>Noctuidae</taxon>
        <taxon>Noctuinae</taxon>
        <taxon>Hadenini</taxon>
        <taxon>Mythimna</taxon>
    </lineage>
</organism>
<feature type="compositionally biased region" description="Basic residues" evidence="1">
    <location>
        <begin position="1273"/>
        <end position="1282"/>
    </location>
</feature>
<reference evidence="2" key="1">
    <citation type="submission" date="2023-03" db="EMBL/GenBank/DDBJ databases">
        <title>Chromosome-level genomes of two armyworms, Mythimna separata and Mythimna loreyi, provide insights into the biosynthesis and reception of sex pheromones.</title>
        <authorList>
            <person name="Zhao H."/>
        </authorList>
    </citation>
    <scope>NUCLEOTIDE SEQUENCE</scope>
    <source>
        <strain evidence="2">BeijingLab</strain>
        <tissue evidence="2">Pupa</tissue>
    </source>
</reference>
<sequence length="1803" mass="205835">MSTVLALKKIRSLEIEYFNKCEENGIACLIFERMLCLPPSKTWGVLSKELVNLLQYWLDAVRKHLVRHNLQWWTFLKLLLRFVKEIRQKDVSLPNILVEHTAECLLDLATNSRPDAYQRHEILHCFNMYCSESSREIRFALRNKLGQYFTKLATHMATCGHLPTQYSIMETLLRWLLPRQDRTLRITSAAKWFPPATYAEKDVDIFLERSWVNFFQDARDFLNAHNQRHDLITSVVCRKLTVGKVVIISGTERQDSWLDINQVSGCVSVLLDPRVLENFGSTNHKSFETLVVTQGNTQSAKLYRESLQLVLSIRTASPPQVLPSCVSLGDVDCDVSAVVSTRCDVRRLDDALRKAFENKYELLLDLDKELELSPLRGVENSKQNKDSEEDPRFSHPVEVKRRKHSGYIVKPRQPLSCMSPSTASTSSLAQLHDKLAALPRYRYDKEPVSVCAHPELSIVTELSEVDDRQSLNTTLKFKPYGVCYKNQNRLETESRKSQNELNNLESRRSQNDLNNLESRKSQSDPESSRKTNRGRRLSPIVNEDTTSCLLVATIGSADDSVINDTVERLSKNKDFNTDNIVDLLVQEALQAKDDKYKSDSGINTGERKSEEHENSETIDNTPEVDRIKLSKLPKKPKVVSSTDDESNTEAVNEAPSFVSTRRKNKKELKDTQKRETFDEQEVEEFFAQHFTENKVGDIVISPTLAKKINETSSETSDNFGENLNLNDEDLEEDIVPYNCNDIDVLECLNSMVDKVCEEFDKCTKYLNKQDEITADPNDSIEDEIPLKDIINKIQDIESKKSGNNKKSASKKKIKLKYKIKTPKKSKARAAKRNNKLVLESMSKMSTIIEDKGLESATESIENVAPTETVEREEKIENTKNESSPVNAEDSKTRKKRKLYSPKDEAIAVESPQAPQDGTALSEIIPIKKTPKSTATCYKDIEKDRQRIRMPRTRKSKVAAPPSPRTKKMNDMFDKIKDSADGEKVKIAENTFEADVYNFTSDSEDDFKVKKIEISKRNSTTTIASTESAVSKRGRALRKINYTDNKSSDESNKKPRKVTRKPRTKKKVNVEKVELIDERMRGPKDVFNTSLEVQNTKIKPLTVPDLILEKSPEMELIEEKCTENPELKKKGKNIKMEASESKRPKRVLNKAVVEKVINFDDDRTESPLPGLLVEPVPTTKDDITDISANMVDKFRKIYQEGPENYINESNTTQNLLSDFERINTSPPNVDTTEDLIQIEDLQRKDELEPQPKSKGKKAEMKKVNSVILENTKKDKTRPKRKVTKKDEDSVEVINVLETTEVKSEKSIATIGITGHGESEEAPPSPKLIVETFEPRNLEVENLTHSMKDYFDKLTKEMDGSKNRDSSGSNEENTRKNSPKDRSNDSTRSKSPVVSIKRLSYDDISKWLPSRRNSESDQSFVSAKSPVQQTNKDISVEINASPKVSEPQKDENDSDISEVNDTIRKSLRLIFRNSQPSKINDSVQTKDDSDSDSDDDKPIAQMSKKTKVAPKVVEIKKKESVSREKSVQKTVTKRMSMISPIKLFDELISNADKNSEISLSDDETYMKDIMHTYSKKKAENDPKLKISQEDTRKKIVAEKKIARTISSASSHSKISTSTRIEERRILKRRSEEERGDSKKRRVEVNNNEELISSGVTVSSVDDWFKRMEPESSRTEVLNATTKHIMQEVLERLDTTLVEINRNTSKKFVNLFIDAQKHLNALKEKRQSMYSEVASDILSEVLKIMDSKFAGLDKRLQELDDDFMTQLREHSVDLIREDCKHTKAMVRLLREDVQAVLDHMDRQGAL</sequence>
<name>A0AAD7YCS5_MYTSE</name>
<dbReference type="EMBL" id="JARGEI010000023">
    <property type="protein sequence ID" value="KAJ8710213.1"/>
    <property type="molecule type" value="Genomic_DNA"/>
</dbReference>
<feature type="compositionally biased region" description="Basic and acidic residues" evidence="1">
    <location>
        <begin position="489"/>
        <end position="498"/>
    </location>
</feature>
<feature type="region of interest" description="Disordered" evidence="1">
    <location>
        <begin position="377"/>
        <end position="397"/>
    </location>
</feature>
<gene>
    <name evidence="2" type="ORF">PYW07_009579</name>
</gene>
<evidence type="ECO:0000256" key="1">
    <source>
        <dbReference type="SAM" id="MobiDB-lite"/>
    </source>
</evidence>
<feature type="compositionally biased region" description="Basic and acidic residues" evidence="1">
    <location>
        <begin position="1349"/>
        <end position="1363"/>
    </location>
</feature>
<feature type="region of interest" description="Disordered" evidence="1">
    <location>
        <begin position="1349"/>
        <end position="1457"/>
    </location>
</feature>
<feature type="region of interest" description="Disordered" evidence="1">
    <location>
        <begin position="1242"/>
        <end position="1287"/>
    </location>
</feature>
<feature type="compositionally biased region" description="Polar residues" evidence="1">
    <location>
        <begin position="1470"/>
        <end position="1481"/>
    </location>
</feature>
<feature type="region of interest" description="Disordered" evidence="1">
    <location>
        <begin position="594"/>
        <end position="675"/>
    </location>
</feature>
<feature type="region of interest" description="Disordered" evidence="1">
    <location>
        <begin position="858"/>
        <end position="920"/>
    </location>
</feature>
<feature type="region of interest" description="Disordered" evidence="1">
    <location>
        <begin position="942"/>
        <end position="970"/>
    </location>
</feature>
<evidence type="ECO:0000313" key="3">
    <source>
        <dbReference type="Proteomes" id="UP001231518"/>
    </source>
</evidence>
<feature type="compositionally biased region" description="Basic and acidic residues" evidence="1">
    <location>
        <begin position="1242"/>
        <end position="1261"/>
    </location>
</feature>
<protein>
    <submittedName>
        <fullName evidence="2">Uncharacterized protein</fullName>
    </submittedName>
</protein>
<feature type="compositionally biased region" description="Basic residues" evidence="1">
    <location>
        <begin position="947"/>
        <end position="956"/>
    </location>
</feature>
<dbReference type="Proteomes" id="UP001231518">
    <property type="component" value="Chromosome 23"/>
</dbReference>
<accession>A0AAD7YCS5</accession>
<comment type="caution">
    <text evidence="2">The sequence shown here is derived from an EMBL/GenBank/DDBJ whole genome shotgun (WGS) entry which is preliminary data.</text>
</comment>
<feature type="compositionally biased region" description="Basic and acidic residues" evidence="1">
    <location>
        <begin position="605"/>
        <end position="615"/>
    </location>
</feature>
<feature type="compositionally biased region" description="Basic and acidic residues" evidence="1">
    <location>
        <begin position="517"/>
        <end position="529"/>
    </location>
</feature>